<evidence type="ECO:0000256" key="13">
    <source>
        <dbReference type="SAM" id="MobiDB-lite"/>
    </source>
</evidence>
<feature type="region of interest" description="Disordered" evidence="13">
    <location>
        <begin position="283"/>
        <end position="319"/>
    </location>
</feature>
<sequence length="507" mass="57134">MIDSRSLRKGRRRTDVPTRVEHMSKELLEVTLRKKKECNAKALLIVERLLEETVSKDWLLDCLKFINKSHFEDVVEERAIISLCGYPLCGHRLKSTVAKQYHISTKLNKVYDITERKNFCSNYCYAAAKFLAKQLLTSPLWIHDREEIPTFKLLPSTVYRNPAGEEVDFGVTRLDAGEKEITTKPVDKAENPDIFEHSSNIAEIKEASDGYKNVTLSSSNILSHSAGYLNSSNTVSGEIEGVSSNLQIIENKVDFKNVIIPNKGIQDCDETLKDLSAHKVSAIESEPASGCENKPPISTPTPTHGKNTPLSQYSAPRNDRLQKTHTNKGVVQEPAMRSVVLRIETCLQEWFTVHTVKLLLGEDICQGLQQLNITEETGPVLPLVDLHAQNALRRRIVLDRLNRVLPEMLAALGLSDCDIATGVRELVGSFSLSAHNITFHPAEWNFLGLIIIHSLSIKNKTLRFQLNTDKVKKYLTMILLSFEQDGNYLENLIAWLTEPYCVESKSR</sequence>
<evidence type="ECO:0000256" key="1">
    <source>
        <dbReference type="ARBA" id="ARBA00004123"/>
    </source>
</evidence>
<dbReference type="InterPro" id="IPR039693">
    <property type="entry name" value="Rtr1/RPAP2"/>
</dbReference>
<dbReference type="GO" id="GO:0005634">
    <property type="term" value="C:nucleus"/>
    <property type="evidence" value="ECO:0007669"/>
    <property type="project" value="UniProtKB-SubCell"/>
</dbReference>
<dbReference type="GO" id="GO:0008420">
    <property type="term" value="F:RNA polymerase II CTD heptapeptide repeat phosphatase activity"/>
    <property type="evidence" value="ECO:0007669"/>
    <property type="project" value="UniProtKB-UniRule"/>
</dbReference>
<dbReference type="EMBL" id="OD568012">
    <property type="protein sequence ID" value="CAD7446437.1"/>
    <property type="molecule type" value="Genomic_DNA"/>
</dbReference>
<comment type="subcellular location">
    <subcellularLocation>
        <location evidence="1 12">Nucleus</location>
    </subcellularLocation>
</comment>
<dbReference type="PANTHER" id="PTHR14732">
    <property type="entry name" value="RNA POLYMERASE II SUBUNIT B1 CTD PHOSPHATASE RPAP2-RELATED"/>
    <property type="match status" value="1"/>
</dbReference>
<feature type="domain" description="RTR1-type" evidence="14">
    <location>
        <begin position="61"/>
        <end position="144"/>
    </location>
</feature>
<keyword evidence="6 12" id="KW-0862">Zinc</keyword>
<comment type="function">
    <text evidence="12">Putative RNA polymerase II subunit B1 C-terminal domain (CTD) phosphatase involved in RNA polymerase II transcription regulation.</text>
</comment>
<keyword evidence="4 12" id="KW-0863">Zinc-finger</keyword>
<accession>A0A7R9I5M7</accession>
<feature type="compositionally biased region" description="Polar residues" evidence="13">
    <location>
        <begin position="300"/>
        <end position="315"/>
    </location>
</feature>
<evidence type="ECO:0000256" key="4">
    <source>
        <dbReference type="ARBA" id="ARBA00022771"/>
    </source>
</evidence>
<proteinExistence type="inferred from homology"/>
<dbReference type="GO" id="GO:0043175">
    <property type="term" value="F:RNA polymerase core enzyme binding"/>
    <property type="evidence" value="ECO:0007669"/>
    <property type="project" value="UniProtKB-UniRule"/>
</dbReference>
<dbReference type="InterPro" id="IPR038534">
    <property type="entry name" value="Rtr1/RPAP2_sf"/>
</dbReference>
<protein>
    <recommendedName>
        <fullName evidence="12">RNA polymerase II subunit B1 CTD phosphatase RPAP2 homolog</fullName>
        <ecNumber evidence="12">3.1.3.16</ecNumber>
    </recommendedName>
</protein>
<comment type="catalytic activity">
    <reaction evidence="10 12">
        <text>O-phospho-L-threonyl-[protein] + H2O = L-threonyl-[protein] + phosphate</text>
        <dbReference type="Rhea" id="RHEA:47004"/>
        <dbReference type="Rhea" id="RHEA-COMP:11060"/>
        <dbReference type="Rhea" id="RHEA-COMP:11605"/>
        <dbReference type="ChEBI" id="CHEBI:15377"/>
        <dbReference type="ChEBI" id="CHEBI:30013"/>
        <dbReference type="ChEBI" id="CHEBI:43474"/>
        <dbReference type="ChEBI" id="CHEBI:61977"/>
        <dbReference type="EC" id="3.1.3.16"/>
    </reaction>
</comment>
<evidence type="ECO:0000256" key="6">
    <source>
        <dbReference type="ARBA" id="ARBA00022833"/>
    </source>
</evidence>
<reference evidence="15" key="1">
    <citation type="submission" date="2020-11" db="EMBL/GenBank/DDBJ databases">
        <authorList>
            <person name="Tran Van P."/>
        </authorList>
    </citation>
    <scope>NUCLEOTIDE SEQUENCE</scope>
</reference>
<keyword evidence="3 12" id="KW-0479">Metal-binding</keyword>
<keyword evidence="8 12" id="KW-0539">Nucleus</keyword>
<evidence type="ECO:0000259" key="14">
    <source>
        <dbReference type="PROSITE" id="PS51479"/>
    </source>
</evidence>
<keyword evidence="7 12" id="KW-0904">Protein phosphatase</keyword>
<gene>
    <name evidence="15" type="ORF">TBIB3V08_LOCUS8768</name>
</gene>
<comment type="catalytic activity">
    <reaction evidence="9 12">
        <text>O-phospho-L-seryl-[protein] + H2O = L-seryl-[protein] + phosphate</text>
        <dbReference type="Rhea" id="RHEA:20629"/>
        <dbReference type="Rhea" id="RHEA-COMP:9863"/>
        <dbReference type="Rhea" id="RHEA-COMP:11604"/>
        <dbReference type="ChEBI" id="CHEBI:15377"/>
        <dbReference type="ChEBI" id="CHEBI:29999"/>
        <dbReference type="ChEBI" id="CHEBI:43474"/>
        <dbReference type="ChEBI" id="CHEBI:83421"/>
        <dbReference type="EC" id="3.1.3.16"/>
    </reaction>
</comment>
<name>A0A7R9I5M7_9NEOP</name>
<dbReference type="InterPro" id="IPR007308">
    <property type="entry name" value="Rtr1/RPAP2_dom"/>
</dbReference>
<dbReference type="EC" id="3.1.3.16" evidence="12"/>
<organism evidence="15">
    <name type="scientific">Timema bartmani</name>
    <dbReference type="NCBI Taxonomy" id="61472"/>
    <lineage>
        <taxon>Eukaryota</taxon>
        <taxon>Metazoa</taxon>
        <taxon>Ecdysozoa</taxon>
        <taxon>Arthropoda</taxon>
        <taxon>Hexapoda</taxon>
        <taxon>Insecta</taxon>
        <taxon>Pterygota</taxon>
        <taxon>Neoptera</taxon>
        <taxon>Polyneoptera</taxon>
        <taxon>Phasmatodea</taxon>
        <taxon>Timematodea</taxon>
        <taxon>Timematoidea</taxon>
        <taxon>Timematidae</taxon>
        <taxon>Timema</taxon>
    </lineage>
</organism>
<dbReference type="AlphaFoldDB" id="A0A7R9I5M7"/>
<evidence type="ECO:0000256" key="5">
    <source>
        <dbReference type="ARBA" id="ARBA00022801"/>
    </source>
</evidence>
<dbReference type="PROSITE" id="PS51479">
    <property type="entry name" value="ZF_RTR1"/>
    <property type="match status" value="1"/>
</dbReference>
<evidence type="ECO:0000256" key="2">
    <source>
        <dbReference type="ARBA" id="ARBA00005676"/>
    </source>
</evidence>
<dbReference type="GO" id="GO:0005737">
    <property type="term" value="C:cytoplasm"/>
    <property type="evidence" value="ECO:0007669"/>
    <property type="project" value="TreeGrafter"/>
</dbReference>
<evidence type="ECO:0000256" key="7">
    <source>
        <dbReference type="ARBA" id="ARBA00022912"/>
    </source>
</evidence>
<dbReference type="Gene3D" id="1.25.40.820">
    <property type="match status" value="1"/>
</dbReference>
<evidence type="ECO:0000256" key="9">
    <source>
        <dbReference type="ARBA" id="ARBA00047761"/>
    </source>
</evidence>
<evidence type="ECO:0000256" key="12">
    <source>
        <dbReference type="RuleBase" id="RU367080"/>
    </source>
</evidence>
<dbReference type="Pfam" id="PF04181">
    <property type="entry name" value="RPAP2_Rtr1"/>
    <property type="match status" value="1"/>
</dbReference>
<evidence type="ECO:0000313" key="15">
    <source>
        <dbReference type="EMBL" id="CAD7446437.1"/>
    </source>
</evidence>
<evidence type="ECO:0000256" key="10">
    <source>
        <dbReference type="ARBA" id="ARBA00048336"/>
    </source>
</evidence>
<evidence type="ECO:0000256" key="8">
    <source>
        <dbReference type="ARBA" id="ARBA00023242"/>
    </source>
</evidence>
<dbReference type="PANTHER" id="PTHR14732:SF0">
    <property type="entry name" value="RNA POLYMERASE II SUBUNIT B1 CTD PHOSPHATASE RPAP2-RELATED"/>
    <property type="match status" value="1"/>
</dbReference>
<evidence type="ECO:0000256" key="11">
    <source>
        <dbReference type="PROSITE-ProRule" id="PRU00812"/>
    </source>
</evidence>
<comment type="similarity">
    <text evidence="2 11 12">Belongs to the RPAP2 family.</text>
</comment>
<evidence type="ECO:0000256" key="3">
    <source>
        <dbReference type="ARBA" id="ARBA00022723"/>
    </source>
</evidence>
<keyword evidence="5 12" id="KW-0378">Hydrolase</keyword>
<dbReference type="GO" id="GO:0008270">
    <property type="term" value="F:zinc ion binding"/>
    <property type="evidence" value="ECO:0007669"/>
    <property type="project" value="UniProtKB-KW"/>
</dbReference>